<name>A0ABX5R9Y1_9PSED</name>
<reference evidence="1 2" key="1">
    <citation type="journal article" date="2018" name="Genome Biol. Evol.">
        <title>Partnering With a Pest: Genomes of Hemlock Woolly Adelgid Symbionts Reveal Atypical Nutritional Provisioning Patterns in Dual-Obligate Bacteria.</title>
        <authorList>
            <person name="Weglarz K.M."/>
            <person name="Havill N.P."/>
            <person name="Burke G.R."/>
            <person name="von Dohlen C.D."/>
        </authorList>
    </citation>
    <scope>NUCLEOTIDE SEQUENCE [LARGE SCALE GENOMIC DNA]</scope>
    <source>
        <strain evidence="1 2">HWA_ENA</strain>
    </source>
</reference>
<proteinExistence type="predicted"/>
<dbReference type="EMBL" id="CP026512">
    <property type="protein sequence ID" value="QAX81975.1"/>
    <property type="molecule type" value="Genomic_DNA"/>
</dbReference>
<evidence type="ECO:0000313" key="2">
    <source>
        <dbReference type="Proteomes" id="UP000288953"/>
    </source>
</evidence>
<keyword evidence="2" id="KW-1185">Reference proteome</keyword>
<accession>A0ABX5R9Y1</accession>
<gene>
    <name evidence="1" type="ORF">C3B55_00650</name>
</gene>
<evidence type="ECO:0000313" key="1">
    <source>
        <dbReference type="EMBL" id="QAX81975.1"/>
    </source>
</evidence>
<protein>
    <submittedName>
        <fullName evidence="1">Uncharacterized protein</fullName>
    </submittedName>
</protein>
<sequence>MHNVSNLCILQIAEYYKRVILQEIIDLIKIWTKIPTLGYA</sequence>
<organism evidence="1 2">
    <name type="scientific">Candidatus Pseudomonas adelgestsugas</name>
    <dbReference type="NCBI Taxonomy" id="1302376"/>
    <lineage>
        <taxon>Bacteria</taxon>
        <taxon>Pseudomonadati</taxon>
        <taxon>Pseudomonadota</taxon>
        <taxon>Gammaproteobacteria</taxon>
        <taxon>Pseudomonadales</taxon>
        <taxon>Pseudomonadaceae</taxon>
        <taxon>Pseudomonas</taxon>
    </lineage>
</organism>
<dbReference type="Proteomes" id="UP000288953">
    <property type="component" value="Chromosome"/>
</dbReference>